<gene>
    <name evidence="4" type="ORF">K4G66_16855</name>
</gene>
<dbReference type="SUPFAM" id="SSF53649">
    <property type="entry name" value="Alkaline phosphatase-like"/>
    <property type="match status" value="1"/>
</dbReference>
<comment type="similarity">
    <text evidence="1">Belongs to the sulfatase family.</text>
</comment>
<dbReference type="EMBL" id="CP120682">
    <property type="protein sequence ID" value="WKN34052.1"/>
    <property type="molecule type" value="Genomic_DNA"/>
</dbReference>
<dbReference type="Pfam" id="PF00884">
    <property type="entry name" value="Sulfatase"/>
    <property type="match status" value="1"/>
</dbReference>
<evidence type="ECO:0000313" key="4">
    <source>
        <dbReference type="EMBL" id="WKN34052.1"/>
    </source>
</evidence>
<dbReference type="PANTHER" id="PTHR46615">
    <property type="entry name" value="ARYLSULFATASE K"/>
    <property type="match status" value="1"/>
</dbReference>
<accession>A0AA49GHC4</accession>
<evidence type="ECO:0000256" key="1">
    <source>
        <dbReference type="ARBA" id="ARBA00008779"/>
    </source>
</evidence>
<dbReference type="PANTHER" id="PTHR46615:SF1">
    <property type="entry name" value="ARYLSULFATASE K"/>
    <property type="match status" value="1"/>
</dbReference>
<dbReference type="InterPro" id="IPR017850">
    <property type="entry name" value="Alkaline_phosphatase_core_sf"/>
</dbReference>
<feature type="domain" description="Sulfatase N-terminal" evidence="3">
    <location>
        <begin position="29"/>
        <end position="368"/>
    </location>
</feature>
<organism evidence="4">
    <name type="scientific">Roseihalotalea indica</name>
    <dbReference type="NCBI Taxonomy" id="2867963"/>
    <lineage>
        <taxon>Bacteria</taxon>
        <taxon>Pseudomonadati</taxon>
        <taxon>Bacteroidota</taxon>
        <taxon>Cytophagia</taxon>
        <taxon>Cytophagales</taxon>
        <taxon>Catalimonadaceae</taxon>
        <taxon>Roseihalotalea</taxon>
    </lineage>
</organism>
<reference evidence="4" key="1">
    <citation type="journal article" date="2023" name="Comput. Struct. Biotechnol. J.">
        <title>Discovery of a novel marine Bacteroidetes with a rich repertoire of carbohydrate-active enzymes.</title>
        <authorList>
            <person name="Chen B."/>
            <person name="Liu G."/>
            <person name="Chen Q."/>
            <person name="Wang H."/>
            <person name="Liu L."/>
            <person name="Tang K."/>
        </authorList>
    </citation>
    <scope>NUCLEOTIDE SEQUENCE</scope>
    <source>
        <strain evidence="4">TK19036</strain>
    </source>
</reference>
<keyword evidence="2 4" id="KW-0378">Hydrolase</keyword>
<protein>
    <submittedName>
        <fullName evidence="4">Sulfatase-like hydrolase/transferase</fullName>
    </submittedName>
</protein>
<reference evidence="4" key="2">
    <citation type="journal article" date="2024" name="Antonie Van Leeuwenhoek">
        <title>Roseihalotalea indica gen. nov., sp. nov., a halophilic Bacteroidetes from mesopelagic Southwest Indian Ocean with higher carbohydrate metabolic potential.</title>
        <authorList>
            <person name="Chen B."/>
            <person name="Zhang M."/>
            <person name="Lin D."/>
            <person name="Ye J."/>
            <person name="Tang K."/>
        </authorList>
    </citation>
    <scope>NUCLEOTIDE SEQUENCE</scope>
    <source>
        <strain evidence="4">TK19036</strain>
    </source>
</reference>
<evidence type="ECO:0000256" key="2">
    <source>
        <dbReference type="ARBA" id="ARBA00022801"/>
    </source>
</evidence>
<sequence>MNKIIILLINTVVVAIFVPAIVVAQNQKPNILVIITDQQNANMMSCVGNPWLKTPNLDKLAERGMRFEKAYVTNPVCSPSRFSLFTGLYPSSINMRHNASKIDPKKVEEIIPGSMGYTFKNAGYETYYGGKVHLPLAGKTAEKYGFDNLISLDERDDLAEKTEEFLANRTSASPFLTVVNFINPHDICYAAIKDFPPQNRAPATVPEPLYEAIKIPDSLTEEEFFASYCPPLPDNFEPTRNEPEAIQDLRKLHSFTMDARENWTERDWRLHRWAYHRLTERVDEQIGRVLDALQRSEVRDNTIVIFTSDHGEMSGSHRLEHKTVFYEESSNVPLIVWFEGMKQRGEVDNQHLISNGLDLYPTLCELAGLEVPSGLPGLSFAPLLHGNAREYNGRKYLVLENELGFMARDTRFKYALYDNGDEMLIDTSNDPGEMLNIAGNSSYEKEQTAMKNYLLKHIKK</sequence>
<dbReference type="GO" id="GO:0015024">
    <property type="term" value="F:glucuronate-2-sulfatase activity"/>
    <property type="evidence" value="ECO:0007669"/>
    <property type="project" value="TreeGrafter"/>
</dbReference>
<evidence type="ECO:0000259" key="3">
    <source>
        <dbReference type="Pfam" id="PF00884"/>
    </source>
</evidence>
<dbReference type="InterPro" id="IPR000917">
    <property type="entry name" value="Sulfatase_N"/>
</dbReference>
<dbReference type="InterPro" id="IPR051849">
    <property type="entry name" value="GAG-degrading_sulfatase"/>
</dbReference>
<proteinExistence type="inferred from homology"/>
<dbReference type="AlphaFoldDB" id="A0AA49GHC4"/>
<dbReference type="PROSITE" id="PS00523">
    <property type="entry name" value="SULFATASE_1"/>
    <property type="match status" value="1"/>
</dbReference>
<dbReference type="InterPro" id="IPR024607">
    <property type="entry name" value="Sulfatase_CS"/>
</dbReference>
<dbReference type="GO" id="GO:0004065">
    <property type="term" value="F:arylsulfatase activity"/>
    <property type="evidence" value="ECO:0007669"/>
    <property type="project" value="TreeGrafter"/>
</dbReference>
<name>A0AA49GHC4_9BACT</name>
<dbReference type="Gene3D" id="3.40.720.10">
    <property type="entry name" value="Alkaline Phosphatase, subunit A"/>
    <property type="match status" value="1"/>
</dbReference>